<dbReference type="InterPro" id="IPR011009">
    <property type="entry name" value="Kinase-like_dom_sf"/>
</dbReference>
<keyword evidence="6" id="KW-0175">Coiled coil</keyword>
<evidence type="ECO:0000256" key="1">
    <source>
        <dbReference type="ARBA" id="ARBA00004496"/>
    </source>
</evidence>
<evidence type="ECO:0000313" key="9">
    <source>
        <dbReference type="Proteomes" id="UP000717585"/>
    </source>
</evidence>
<dbReference type="GO" id="GO:0005524">
    <property type="term" value="F:ATP binding"/>
    <property type="evidence" value="ECO:0007669"/>
    <property type="project" value="UniProtKB-KW"/>
</dbReference>
<evidence type="ECO:0000256" key="5">
    <source>
        <dbReference type="ARBA" id="ARBA00022840"/>
    </source>
</evidence>
<reference evidence="8" key="1">
    <citation type="submission" date="2021-05" db="EMBL/GenBank/DDBJ databases">
        <title>A free-living protist that lacks canonical eukaryotic 1 DNA replication and segregation systems.</title>
        <authorList>
            <person name="Salas-Leiva D.E."/>
            <person name="Tromer E.C."/>
            <person name="Curtis B.A."/>
            <person name="Jerlstrom-Hultqvist J."/>
            <person name="Kolisko M."/>
            <person name="Yi Z."/>
            <person name="Salas-Leiva J.S."/>
            <person name="Gallot-Lavallee L."/>
            <person name="Kops G.J.P.L."/>
            <person name="Archibald J.M."/>
            <person name="Simpson A.G.B."/>
            <person name="Roger A.J."/>
        </authorList>
    </citation>
    <scope>NUCLEOTIDE SEQUENCE</scope>
    <source>
        <strain evidence="8">BICM</strain>
    </source>
</reference>
<feature type="domain" description="Pan3 C-terminal knob" evidence="7">
    <location>
        <begin position="333"/>
        <end position="455"/>
    </location>
</feature>
<dbReference type="PANTHER" id="PTHR12272:SF11">
    <property type="entry name" value="PAN2-PAN3 DEADENYLATION COMPLEX SUBUNIT PAN3"/>
    <property type="match status" value="1"/>
</dbReference>
<gene>
    <name evidence="8" type="ORF">J8273_2971</name>
</gene>
<proteinExistence type="predicted"/>
<dbReference type="SUPFAM" id="SSF56112">
    <property type="entry name" value="Protein kinase-like (PK-like)"/>
    <property type="match status" value="1"/>
</dbReference>
<dbReference type="GO" id="GO:0000289">
    <property type="term" value="P:nuclear-transcribed mRNA poly(A) tail shortening"/>
    <property type="evidence" value="ECO:0007669"/>
    <property type="project" value="InterPro"/>
</dbReference>
<keyword evidence="2" id="KW-0963">Cytoplasm</keyword>
<dbReference type="GO" id="GO:0031251">
    <property type="term" value="C:PAN complex"/>
    <property type="evidence" value="ECO:0007669"/>
    <property type="project" value="InterPro"/>
</dbReference>
<dbReference type="GO" id="GO:0008143">
    <property type="term" value="F:poly(A) binding"/>
    <property type="evidence" value="ECO:0007669"/>
    <property type="project" value="TreeGrafter"/>
</dbReference>
<dbReference type="Gene3D" id="1.10.510.10">
    <property type="entry name" value="Transferase(Phosphotransferase) domain 1"/>
    <property type="match status" value="1"/>
</dbReference>
<evidence type="ECO:0000256" key="3">
    <source>
        <dbReference type="ARBA" id="ARBA00022664"/>
    </source>
</evidence>
<comment type="caution">
    <text evidence="8">The sequence shown here is derived from an EMBL/GenBank/DDBJ whole genome shotgun (WGS) entry which is preliminary data.</text>
</comment>
<dbReference type="InterPro" id="IPR041332">
    <property type="entry name" value="Pan3_CK"/>
</dbReference>
<dbReference type="GO" id="GO:0000932">
    <property type="term" value="C:P-body"/>
    <property type="evidence" value="ECO:0007669"/>
    <property type="project" value="TreeGrafter"/>
</dbReference>
<comment type="subcellular location">
    <subcellularLocation>
        <location evidence="1">Cytoplasm</location>
    </subcellularLocation>
</comment>
<accession>A0A8J6B6P5</accession>
<evidence type="ECO:0000256" key="2">
    <source>
        <dbReference type="ARBA" id="ARBA00022490"/>
    </source>
</evidence>
<sequence>MNDQQERKTTPSFVPSFKPDKAILASMDNSAKATKKTVASKSFVPTPTTLEDQAPPSIPFLGQFDVTPTSVFHSSEGTTPSFYSATTVPGSRLFMSPTLYDSLIARKTIPMQVSPDPTVPNHICGYHTIGLLEGPSEAPSAVWGRSTVRYRGVSHDTSEAHCLIRIDGVSTLSSDSLATAKTLNHPGIVALRNAVVTKEFLGRSTSLLIATDLYPNSVTLRAAHTNNPPPDDVLVAYVVQLVDAVRYLMTVRRHPVVVDPSKILLVGVNRVKLNSVGVPDIISARPRAQVCDETGLTNTIIFLATGGSRQPQRPLPLPVANVVSALRSGAGIDRVQALLQAGFSTVMTGALSYADHLEDALSKSMFSGQLMDLLAKLSYVVVTRTGPVGDVHILTLFHSSLFGAVDGVSMLSVARALAMLGAGNPEYVGLRAQNDDAVVVVSYAELLMMLDRCWLETSTLKS</sequence>
<dbReference type="EMBL" id="JAHDYR010000011">
    <property type="protein sequence ID" value="KAG9395404.1"/>
    <property type="molecule type" value="Genomic_DNA"/>
</dbReference>
<dbReference type="Proteomes" id="UP000717585">
    <property type="component" value="Unassembled WGS sequence"/>
</dbReference>
<name>A0A8J6B6P5_9EUKA</name>
<keyword evidence="3" id="KW-0507">mRNA processing</keyword>
<dbReference type="GO" id="GO:0006397">
    <property type="term" value="P:mRNA processing"/>
    <property type="evidence" value="ECO:0007669"/>
    <property type="project" value="UniProtKB-KW"/>
</dbReference>
<keyword evidence="9" id="KW-1185">Reference proteome</keyword>
<dbReference type="AlphaFoldDB" id="A0A8J6B6P5"/>
<evidence type="ECO:0000256" key="4">
    <source>
        <dbReference type="ARBA" id="ARBA00022741"/>
    </source>
</evidence>
<dbReference type="InterPro" id="IPR030844">
    <property type="entry name" value="PAN3"/>
</dbReference>
<evidence type="ECO:0000259" key="7">
    <source>
        <dbReference type="Pfam" id="PF18101"/>
    </source>
</evidence>
<protein>
    <recommendedName>
        <fullName evidence="7">Pan3 C-terminal knob domain-containing protein</fullName>
    </recommendedName>
</protein>
<dbReference type="OrthoDB" id="204958at2759"/>
<evidence type="ECO:0000313" key="8">
    <source>
        <dbReference type="EMBL" id="KAG9395404.1"/>
    </source>
</evidence>
<keyword evidence="4" id="KW-0547">Nucleotide-binding</keyword>
<evidence type="ECO:0000256" key="6">
    <source>
        <dbReference type="ARBA" id="ARBA00023054"/>
    </source>
</evidence>
<dbReference type="Pfam" id="PF18101">
    <property type="entry name" value="Pan3_CK"/>
    <property type="match status" value="1"/>
</dbReference>
<keyword evidence="5" id="KW-0067">ATP-binding</keyword>
<organism evidence="8 9">
    <name type="scientific">Carpediemonas membranifera</name>
    <dbReference type="NCBI Taxonomy" id="201153"/>
    <lineage>
        <taxon>Eukaryota</taxon>
        <taxon>Metamonada</taxon>
        <taxon>Carpediemonas-like organisms</taxon>
        <taxon>Carpediemonas</taxon>
    </lineage>
</organism>
<dbReference type="PANTHER" id="PTHR12272">
    <property type="entry name" value="DEADENYLATION COMPLEX SUBUNIT PAN3"/>
    <property type="match status" value="1"/>
</dbReference>